<feature type="compositionally biased region" description="Polar residues" evidence="1">
    <location>
        <begin position="90"/>
        <end position="100"/>
    </location>
</feature>
<proteinExistence type="predicted"/>
<dbReference type="AlphaFoldDB" id="A0A9J6GMP5"/>
<gene>
    <name evidence="2" type="ORF">HPB48_009900</name>
</gene>
<organism evidence="2 3">
    <name type="scientific">Haemaphysalis longicornis</name>
    <name type="common">Bush tick</name>
    <dbReference type="NCBI Taxonomy" id="44386"/>
    <lineage>
        <taxon>Eukaryota</taxon>
        <taxon>Metazoa</taxon>
        <taxon>Ecdysozoa</taxon>
        <taxon>Arthropoda</taxon>
        <taxon>Chelicerata</taxon>
        <taxon>Arachnida</taxon>
        <taxon>Acari</taxon>
        <taxon>Parasitiformes</taxon>
        <taxon>Ixodida</taxon>
        <taxon>Ixodoidea</taxon>
        <taxon>Ixodidae</taxon>
        <taxon>Haemaphysalinae</taxon>
        <taxon>Haemaphysalis</taxon>
    </lineage>
</organism>
<feature type="region of interest" description="Disordered" evidence="1">
    <location>
        <begin position="84"/>
        <end position="113"/>
    </location>
</feature>
<evidence type="ECO:0000313" key="2">
    <source>
        <dbReference type="EMBL" id="KAH9375824.1"/>
    </source>
</evidence>
<dbReference type="Proteomes" id="UP000821853">
    <property type="component" value="Chromosome 5"/>
</dbReference>
<dbReference type="EMBL" id="JABSTR010000007">
    <property type="protein sequence ID" value="KAH9375824.1"/>
    <property type="molecule type" value="Genomic_DNA"/>
</dbReference>
<dbReference type="OrthoDB" id="10039611at2759"/>
<protein>
    <submittedName>
        <fullName evidence="2">Uncharacterized protein</fullName>
    </submittedName>
</protein>
<comment type="caution">
    <text evidence="2">The sequence shown here is derived from an EMBL/GenBank/DDBJ whole genome shotgun (WGS) entry which is preliminary data.</text>
</comment>
<evidence type="ECO:0000256" key="1">
    <source>
        <dbReference type="SAM" id="MobiDB-lite"/>
    </source>
</evidence>
<dbReference type="VEuPathDB" id="VectorBase:HLOH_053193"/>
<name>A0A9J6GMP5_HAELO</name>
<accession>A0A9J6GMP5</accession>
<keyword evidence="3" id="KW-1185">Reference proteome</keyword>
<evidence type="ECO:0000313" key="3">
    <source>
        <dbReference type="Proteomes" id="UP000821853"/>
    </source>
</evidence>
<reference evidence="2 3" key="1">
    <citation type="journal article" date="2020" name="Cell">
        <title>Large-Scale Comparative Analyses of Tick Genomes Elucidate Their Genetic Diversity and Vector Capacities.</title>
        <authorList>
            <consortium name="Tick Genome and Microbiome Consortium (TIGMIC)"/>
            <person name="Jia N."/>
            <person name="Wang J."/>
            <person name="Shi W."/>
            <person name="Du L."/>
            <person name="Sun Y."/>
            <person name="Zhan W."/>
            <person name="Jiang J.F."/>
            <person name="Wang Q."/>
            <person name="Zhang B."/>
            <person name="Ji P."/>
            <person name="Bell-Sakyi L."/>
            <person name="Cui X.M."/>
            <person name="Yuan T.T."/>
            <person name="Jiang B.G."/>
            <person name="Yang W.F."/>
            <person name="Lam T.T."/>
            <person name="Chang Q.C."/>
            <person name="Ding S.J."/>
            <person name="Wang X.J."/>
            <person name="Zhu J.G."/>
            <person name="Ruan X.D."/>
            <person name="Zhao L."/>
            <person name="Wei J.T."/>
            <person name="Ye R.Z."/>
            <person name="Que T.C."/>
            <person name="Du C.H."/>
            <person name="Zhou Y.H."/>
            <person name="Cheng J.X."/>
            <person name="Dai P.F."/>
            <person name="Guo W.B."/>
            <person name="Han X.H."/>
            <person name="Huang E.J."/>
            <person name="Li L.F."/>
            <person name="Wei W."/>
            <person name="Gao Y.C."/>
            <person name="Liu J.Z."/>
            <person name="Shao H.Z."/>
            <person name="Wang X."/>
            <person name="Wang C.C."/>
            <person name="Yang T.C."/>
            <person name="Huo Q.B."/>
            <person name="Li W."/>
            <person name="Chen H.Y."/>
            <person name="Chen S.E."/>
            <person name="Zhou L.G."/>
            <person name="Ni X.B."/>
            <person name="Tian J.H."/>
            <person name="Sheng Y."/>
            <person name="Liu T."/>
            <person name="Pan Y.S."/>
            <person name="Xia L.Y."/>
            <person name="Li J."/>
            <person name="Zhao F."/>
            <person name="Cao W.C."/>
        </authorList>
    </citation>
    <scope>NUCLEOTIDE SEQUENCE [LARGE SCALE GENOMIC DNA]</scope>
    <source>
        <strain evidence="2">HaeL-2018</strain>
    </source>
</reference>
<feature type="compositionally biased region" description="Basic and acidic residues" evidence="1">
    <location>
        <begin position="104"/>
        <end position="113"/>
    </location>
</feature>
<sequence length="113" mass="12370">MKDIAAFVADMLGIGSRTMFAVKMKAQSTGGVLPTPFQKRPRNSEKLCSALYDTFTLNALRSGVHNFFRRNEIPTVAKITKEFSERSGDPSLSSSASRDQVQAGERKPEICAA</sequence>